<dbReference type="GO" id="GO:0046914">
    <property type="term" value="F:transition metal ion binding"/>
    <property type="evidence" value="ECO:0007669"/>
    <property type="project" value="InterPro"/>
</dbReference>
<dbReference type="PANTHER" id="PTHR43151:SF1">
    <property type="entry name" value="SSR2333 PROTEIN"/>
    <property type="match status" value="1"/>
</dbReference>
<evidence type="ECO:0000313" key="4">
    <source>
        <dbReference type="Proteomes" id="UP000032483"/>
    </source>
</evidence>
<dbReference type="PATRIC" id="fig|1550024.3.peg.2002"/>
<evidence type="ECO:0000256" key="1">
    <source>
        <dbReference type="ARBA" id="ARBA00023004"/>
    </source>
</evidence>
<evidence type="ECO:0000313" key="3">
    <source>
        <dbReference type="EMBL" id="KJF40060.1"/>
    </source>
</evidence>
<feature type="domain" description="Ferrous iron transporter FeoA-like" evidence="2">
    <location>
        <begin position="1"/>
        <end position="71"/>
    </location>
</feature>
<dbReference type="Pfam" id="PF04023">
    <property type="entry name" value="FeoA"/>
    <property type="match status" value="1"/>
</dbReference>
<dbReference type="InterPro" id="IPR007167">
    <property type="entry name" value="Fe-transptr_FeoA-like"/>
</dbReference>
<reference evidence="3" key="1">
    <citation type="submission" date="2015-02" db="EMBL/GenBank/DDBJ databases">
        <title>A novel member of the family Ruminococcaceae isolated from human feces.</title>
        <authorList>
            <person name="Shkoporov A.N."/>
            <person name="Chaplin A.V."/>
            <person name="Motuzova O.V."/>
            <person name="Kafarskaia L.I."/>
            <person name="Khokhlova E.V."/>
            <person name="Efimov B.A."/>
        </authorList>
    </citation>
    <scope>NUCLEOTIDE SEQUENCE [LARGE SCALE GENOMIC DNA]</scope>
    <source>
        <strain evidence="3">585-1</strain>
    </source>
</reference>
<dbReference type="GeneID" id="42856690"/>
<dbReference type="InterPro" id="IPR038157">
    <property type="entry name" value="FeoA_core_dom"/>
</dbReference>
<sequence>MYLCDGTVGNSYKVKEIKLPINIEKRLEALGMTQGTPIEVLNSKGHGILIVKIRGTRFALGRNITKNILVG</sequence>
<organism evidence="3 4">
    <name type="scientific">Ruthenibacterium lactatiformans</name>
    <dbReference type="NCBI Taxonomy" id="1550024"/>
    <lineage>
        <taxon>Bacteria</taxon>
        <taxon>Bacillati</taxon>
        <taxon>Bacillota</taxon>
        <taxon>Clostridia</taxon>
        <taxon>Eubacteriales</taxon>
        <taxon>Oscillospiraceae</taxon>
        <taxon>Ruthenibacterium</taxon>
    </lineage>
</organism>
<dbReference type="AlphaFoldDB" id="A0A0D8IZC6"/>
<name>A0A0D8IZC6_9FIRM</name>
<proteinExistence type="predicted"/>
<accession>A0A0D8IZC6</accession>
<dbReference type="RefSeq" id="WP_050005266.1">
    <property type="nucleotide sequence ID" value="NZ_JXXK01000010.1"/>
</dbReference>
<keyword evidence="1" id="KW-0408">Iron</keyword>
<gene>
    <name evidence="3" type="ORF">TQ39_08810</name>
</gene>
<keyword evidence="4" id="KW-1185">Reference proteome</keyword>
<dbReference type="SMART" id="SM00899">
    <property type="entry name" value="FeoA"/>
    <property type="match status" value="1"/>
</dbReference>
<dbReference type="Gene3D" id="2.30.30.90">
    <property type="match status" value="1"/>
</dbReference>
<dbReference type="SUPFAM" id="SSF50037">
    <property type="entry name" value="C-terminal domain of transcriptional repressors"/>
    <property type="match status" value="1"/>
</dbReference>
<dbReference type="EMBL" id="JXXK01000010">
    <property type="protein sequence ID" value="KJF40060.1"/>
    <property type="molecule type" value="Genomic_DNA"/>
</dbReference>
<protein>
    <submittedName>
        <fullName evidence="3">Iron transporter FeoA</fullName>
    </submittedName>
</protein>
<dbReference type="Proteomes" id="UP000032483">
    <property type="component" value="Unassembled WGS sequence"/>
</dbReference>
<dbReference type="InterPro" id="IPR053184">
    <property type="entry name" value="FeoA-like"/>
</dbReference>
<evidence type="ECO:0000259" key="2">
    <source>
        <dbReference type="SMART" id="SM00899"/>
    </source>
</evidence>
<comment type="caution">
    <text evidence="3">The sequence shown here is derived from an EMBL/GenBank/DDBJ whole genome shotgun (WGS) entry which is preliminary data.</text>
</comment>
<dbReference type="InterPro" id="IPR008988">
    <property type="entry name" value="Transcriptional_repressor_C"/>
</dbReference>
<dbReference type="PANTHER" id="PTHR43151">
    <property type="entry name" value="FEOA FAMILY PROTEIN"/>
    <property type="match status" value="1"/>
</dbReference>